<dbReference type="Gene3D" id="1.10.10.10">
    <property type="entry name" value="Winged helix-like DNA-binding domain superfamily/Winged helix DNA-binding domain"/>
    <property type="match status" value="1"/>
</dbReference>
<dbReference type="SMART" id="SM00448">
    <property type="entry name" value="REC"/>
    <property type="match status" value="1"/>
</dbReference>
<evidence type="ECO:0000313" key="11">
    <source>
        <dbReference type="Proteomes" id="UP000715095"/>
    </source>
</evidence>
<keyword evidence="2" id="KW-0902">Two-component regulatory system</keyword>
<protein>
    <submittedName>
        <fullName evidence="10">Response regulator transcription factor</fullName>
    </submittedName>
</protein>
<dbReference type="InterPro" id="IPR036388">
    <property type="entry name" value="WH-like_DNA-bd_sf"/>
</dbReference>
<sequence>MHILLIEDDPFIARAVAAALESEAHTVTWTPTGAEGLAAIEMRLPDAVLLDLGLPGLDGIDVMKRIRAMPAPASALPVLIVTAREALESRLEGLDAGADDYVLKPFHMSELLARIRAVVRRKGPIKDDVLRAGRISLNTVTHTCNVGGIAVTLSKREYSLLAALLVRPGAILSKRALEEKLYAPGEEPEGNAVEYLIHALRRKIGSDAIENIRGLGWRIRAD</sequence>
<feature type="domain" description="OmpR/PhoB-type" evidence="9">
    <location>
        <begin position="127"/>
        <end position="221"/>
    </location>
</feature>
<name>A0ABS2DTY7_9BURK</name>
<evidence type="ECO:0000256" key="2">
    <source>
        <dbReference type="ARBA" id="ARBA00023012"/>
    </source>
</evidence>
<dbReference type="Pfam" id="PF00072">
    <property type="entry name" value="Response_reg"/>
    <property type="match status" value="1"/>
</dbReference>
<evidence type="ECO:0000256" key="3">
    <source>
        <dbReference type="ARBA" id="ARBA00023015"/>
    </source>
</evidence>
<evidence type="ECO:0000256" key="7">
    <source>
        <dbReference type="PROSITE-ProRule" id="PRU01091"/>
    </source>
</evidence>
<dbReference type="PANTHER" id="PTHR48111:SF1">
    <property type="entry name" value="TWO-COMPONENT RESPONSE REGULATOR ORR33"/>
    <property type="match status" value="1"/>
</dbReference>
<comment type="caution">
    <text evidence="10">The sequence shown here is derived from an EMBL/GenBank/DDBJ whole genome shotgun (WGS) entry which is preliminary data.</text>
</comment>
<keyword evidence="11" id="KW-1185">Reference proteome</keyword>
<keyword evidence="3" id="KW-0805">Transcription regulation</keyword>
<dbReference type="SMART" id="SM00862">
    <property type="entry name" value="Trans_reg_C"/>
    <property type="match status" value="1"/>
</dbReference>
<keyword evidence="1 6" id="KW-0597">Phosphoprotein</keyword>
<evidence type="ECO:0000259" key="8">
    <source>
        <dbReference type="PROSITE" id="PS50110"/>
    </source>
</evidence>
<dbReference type="RefSeq" id="WP_205104156.1">
    <property type="nucleotide sequence ID" value="NZ_JACJJC010000021.1"/>
</dbReference>
<feature type="domain" description="Response regulatory" evidence="8">
    <location>
        <begin position="2"/>
        <end position="119"/>
    </location>
</feature>
<dbReference type="PANTHER" id="PTHR48111">
    <property type="entry name" value="REGULATOR OF RPOS"/>
    <property type="match status" value="1"/>
</dbReference>
<evidence type="ECO:0000256" key="1">
    <source>
        <dbReference type="ARBA" id="ARBA00022553"/>
    </source>
</evidence>
<accession>A0ABS2DTY7</accession>
<organism evidence="10 11">
    <name type="scientific">Sutterella massiliensis</name>
    <dbReference type="NCBI Taxonomy" id="1816689"/>
    <lineage>
        <taxon>Bacteria</taxon>
        <taxon>Pseudomonadati</taxon>
        <taxon>Pseudomonadota</taxon>
        <taxon>Betaproteobacteria</taxon>
        <taxon>Burkholderiales</taxon>
        <taxon>Sutterellaceae</taxon>
        <taxon>Sutterella</taxon>
    </lineage>
</organism>
<dbReference type="Proteomes" id="UP000715095">
    <property type="component" value="Unassembled WGS sequence"/>
</dbReference>
<keyword evidence="5" id="KW-0804">Transcription</keyword>
<evidence type="ECO:0000256" key="4">
    <source>
        <dbReference type="ARBA" id="ARBA00023125"/>
    </source>
</evidence>
<dbReference type="InterPro" id="IPR001789">
    <property type="entry name" value="Sig_transdc_resp-reg_receiver"/>
</dbReference>
<dbReference type="InterPro" id="IPR039420">
    <property type="entry name" value="WalR-like"/>
</dbReference>
<evidence type="ECO:0000313" key="10">
    <source>
        <dbReference type="EMBL" id="MBM6704811.1"/>
    </source>
</evidence>
<dbReference type="PROSITE" id="PS50110">
    <property type="entry name" value="RESPONSE_REGULATORY"/>
    <property type="match status" value="1"/>
</dbReference>
<keyword evidence="4 7" id="KW-0238">DNA-binding</keyword>
<dbReference type="InterPro" id="IPR001867">
    <property type="entry name" value="OmpR/PhoB-type_DNA-bd"/>
</dbReference>
<feature type="DNA-binding region" description="OmpR/PhoB-type" evidence="7">
    <location>
        <begin position="127"/>
        <end position="221"/>
    </location>
</feature>
<dbReference type="PROSITE" id="PS51755">
    <property type="entry name" value="OMPR_PHOB"/>
    <property type="match status" value="1"/>
</dbReference>
<dbReference type="Gene3D" id="6.10.250.690">
    <property type="match status" value="1"/>
</dbReference>
<reference evidence="10 11" key="1">
    <citation type="journal article" date="2021" name="Sci. Rep.">
        <title>The distribution of antibiotic resistance genes in chicken gut microbiota commensals.</title>
        <authorList>
            <person name="Juricova H."/>
            <person name="Matiasovicova J."/>
            <person name="Kubasova T."/>
            <person name="Cejkova D."/>
            <person name="Rychlik I."/>
        </authorList>
    </citation>
    <scope>NUCLEOTIDE SEQUENCE [LARGE SCALE GENOMIC DNA]</scope>
    <source>
        <strain evidence="10 11">An829</strain>
    </source>
</reference>
<dbReference type="EMBL" id="JACJJC010000021">
    <property type="protein sequence ID" value="MBM6704811.1"/>
    <property type="molecule type" value="Genomic_DNA"/>
</dbReference>
<dbReference type="CDD" id="cd00383">
    <property type="entry name" value="trans_reg_C"/>
    <property type="match status" value="1"/>
</dbReference>
<proteinExistence type="predicted"/>
<dbReference type="InterPro" id="IPR011006">
    <property type="entry name" value="CheY-like_superfamily"/>
</dbReference>
<dbReference type="SUPFAM" id="SSF52172">
    <property type="entry name" value="CheY-like"/>
    <property type="match status" value="1"/>
</dbReference>
<evidence type="ECO:0000256" key="5">
    <source>
        <dbReference type="ARBA" id="ARBA00023163"/>
    </source>
</evidence>
<evidence type="ECO:0000259" key="9">
    <source>
        <dbReference type="PROSITE" id="PS51755"/>
    </source>
</evidence>
<dbReference type="Pfam" id="PF00486">
    <property type="entry name" value="Trans_reg_C"/>
    <property type="match status" value="1"/>
</dbReference>
<feature type="modified residue" description="4-aspartylphosphate" evidence="6">
    <location>
        <position position="51"/>
    </location>
</feature>
<evidence type="ECO:0000256" key="6">
    <source>
        <dbReference type="PROSITE-ProRule" id="PRU00169"/>
    </source>
</evidence>
<gene>
    <name evidence="10" type="ORF">H6A60_09985</name>
</gene>
<dbReference type="Gene3D" id="3.40.50.2300">
    <property type="match status" value="1"/>
</dbReference>